<name>A0A2S8F8S2_9BACT</name>
<gene>
    <name evidence="2" type="ORF">C5Y83_28570</name>
</gene>
<sequence length="129" mass="14243">MSKPPQGHFRNVPIYPPQLTKLGLGREQKLCLVVFISRRVDYHFRALERDSLLGLASRLNSIPNLDNVILAANATIVSGIVPFCFVVGCVFLTMVFYGSSLRSVLQAFYALLSILAVAASYFFGRGLAF</sequence>
<feature type="transmembrane region" description="Helical" evidence="1">
    <location>
        <begin position="103"/>
        <end position="123"/>
    </location>
</feature>
<keyword evidence="1" id="KW-0472">Membrane</keyword>
<proteinExistence type="predicted"/>
<evidence type="ECO:0000256" key="1">
    <source>
        <dbReference type="SAM" id="Phobius"/>
    </source>
</evidence>
<comment type="caution">
    <text evidence="2">The sequence shown here is derived from an EMBL/GenBank/DDBJ whole genome shotgun (WGS) entry which is preliminary data.</text>
</comment>
<organism evidence="2 3">
    <name type="scientific">Blastopirellula marina</name>
    <dbReference type="NCBI Taxonomy" id="124"/>
    <lineage>
        <taxon>Bacteria</taxon>
        <taxon>Pseudomonadati</taxon>
        <taxon>Planctomycetota</taxon>
        <taxon>Planctomycetia</taxon>
        <taxon>Pirellulales</taxon>
        <taxon>Pirellulaceae</taxon>
        <taxon>Blastopirellula</taxon>
    </lineage>
</organism>
<dbReference type="AlphaFoldDB" id="A0A2S8F8S2"/>
<reference evidence="2 3" key="1">
    <citation type="submission" date="2018-02" db="EMBL/GenBank/DDBJ databases">
        <title>Comparative genomes isolates from brazilian mangrove.</title>
        <authorList>
            <person name="Araujo J.E."/>
            <person name="Taketani R.G."/>
            <person name="Silva M.C.P."/>
            <person name="Loureco M.V."/>
            <person name="Andreote F.D."/>
        </authorList>
    </citation>
    <scope>NUCLEOTIDE SEQUENCE [LARGE SCALE GENOMIC DNA]</scope>
    <source>
        <strain evidence="2 3">Hex-1 MGV</strain>
    </source>
</reference>
<dbReference type="Proteomes" id="UP000238322">
    <property type="component" value="Unassembled WGS sequence"/>
</dbReference>
<protein>
    <submittedName>
        <fullName evidence="2">Uncharacterized protein</fullName>
    </submittedName>
</protein>
<evidence type="ECO:0000313" key="2">
    <source>
        <dbReference type="EMBL" id="PQO28563.1"/>
    </source>
</evidence>
<dbReference type="EMBL" id="PUHY01000016">
    <property type="protein sequence ID" value="PQO28563.1"/>
    <property type="molecule type" value="Genomic_DNA"/>
</dbReference>
<evidence type="ECO:0000313" key="3">
    <source>
        <dbReference type="Proteomes" id="UP000238322"/>
    </source>
</evidence>
<feature type="transmembrane region" description="Helical" evidence="1">
    <location>
        <begin position="68"/>
        <end position="97"/>
    </location>
</feature>
<keyword evidence="1" id="KW-1133">Transmembrane helix</keyword>
<accession>A0A2S8F8S2</accession>
<keyword evidence="1" id="KW-0812">Transmembrane</keyword>